<name>A0A2T0BR21_9CLOT</name>
<proteinExistence type="predicted"/>
<reference evidence="1 2" key="1">
    <citation type="submission" date="2018-03" db="EMBL/GenBank/DDBJ databases">
        <title>Genome sequence of Clostridium luticellarii DSM 29923.</title>
        <authorList>
            <person name="Poehlein A."/>
            <person name="Daniel R."/>
        </authorList>
    </citation>
    <scope>NUCLEOTIDE SEQUENCE [LARGE SCALE GENOMIC DNA]</scope>
    <source>
        <strain evidence="1 2">DSM 29923</strain>
    </source>
</reference>
<sequence length="46" mass="5393">MKNNKKFEKKVQEDVINERVIFAADEDEVVLNCEGEPCNFSYNKNL</sequence>
<evidence type="ECO:0000313" key="2">
    <source>
        <dbReference type="Proteomes" id="UP000237798"/>
    </source>
</evidence>
<dbReference type="AlphaFoldDB" id="A0A2T0BR21"/>
<protein>
    <submittedName>
        <fullName evidence="1">Uncharacterized protein</fullName>
    </submittedName>
</protein>
<evidence type="ECO:0000313" key="1">
    <source>
        <dbReference type="EMBL" id="PRR86331.1"/>
    </source>
</evidence>
<dbReference type="RefSeq" id="WP_170065724.1">
    <property type="nucleotide sequence ID" value="NZ_JALCPJ010000007.1"/>
</dbReference>
<gene>
    <name evidence="1" type="ORF">CLLU_06470</name>
</gene>
<organism evidence="1 2">
    <name type="scientific">Clostridium luticellarii</name>
    <dbReference type="NCBI Taxonomy" id="1691940"/>
    <lineage>
        <taxon>Bacteria</taxon>
        <taxon>Bacillati</taxon>
        <taxon>Bacillota</taxon>
        <taxon>Clostridia</taxon>
        <taxon>Eubacteriales</taxon>
        <taxon>Clostridiaceae</taxon>
        <taxon>Clostridium</taxon>
    </lineage>
</organism>
<accession>A0A2T0BR21</accession>
<keyword evidence="2" id="KW-1185">Reference proteome</keyword>
<dbReference type="EMBL" id="PVXP01000005">
    <property type="protein sequence ID" value="PRR86331.1"/>
    <property type="molecule type" value="Genomic_DNA"/>
</dbReference>
<dbReference type="Proteomes" id="UP000237798">
    <property type="component" value="Unassembled WGS sequence"/>
</dbReference>
<comment type="caution">
    <text evidence="1">The sequence shown here is derived from an EMBL/GenBank/DDBJ whole genome shotgun (WGS) entry which is preliminary data.</text>
</comment>